<dbReference type="InterPro" id="IPR045324">
    <property type="entry name" value="Small_multidrug_res"/>
</dbReference>
<evidence type="ECO:0000313" key="10">
    <source>
        <dbReference type="Proteomes" id="UP000191040"/>
    </source>
</evidence>
<dbReference type="InterPro" id="IPR000390">
    <property type="entry name" value="Small_drug/metabolite_transptr"/>
</dbReference>
<dbReference type="PANTHER" id="PTHR30561">
    <property type="entry name" value="SMR FAMILY PROTON-DEPENDENT DRUG EFFLUX TRANSPORTER SUGE"/>
    <property type="match status" value="1"/>
</dbReference>
<keyword evidence="2" id="KW-0813">Transport</keyword>
<dbReference type="GO" id="GO:0005886">
    <property type="term" value="C:plasma membrane"/>
    <property type="evidence" value="ECO:0007669"/>
    <property type="project" value="UniProtKB-SubCell"/>
</dbReference>
<keyword evidence="6 8" id="KW-0472">Membrane</keyword>
<evidence type="ECO:0000256" key="1">
    <source>
        <dbReference type="ARBA" id="ARBA00004651"/>
    </source>
</evidence>
<evidence type="ECO:0000256" key="2">
    <source>
        <dbReference type="ARBA" id="ARBA00022448"/>
    </source>
</evidence>
<name>A0A1T4Z710_9ACTN</name>
<dbReference type="OrthoDB" id="3175079at2"/>
<organism evidence="9 10">
    <name type="scientific">Aeromicrobium choanae</name>
    <dbReference type="NCBI Taxonomy" id="1736691"/>
    <lineage>
        <taxon>Bacteria</taxon>
        <taxon>Bacillati</taxon>
        <taxon>Actinomycetota</taxon>
        <taxon>Actinomycetes</taxon>
        <taxon>Propionibacteriales</taxon>
        <taxon>Nocardioidaceae</taxon>
        <taxon>Aeromicrobium</taxon>
    </lineage>
</organism>
<dbReference type="STRING" id="1736691.SAMN06295964_2885"/>
<evidence type="ECO:0000256" key="7">
    <source>
        <dbReference type="RuleBase" id="RU003942"/>
    </source>
</evidence>
<keyword evidence="5 8" id="KW-1133">Transmembrane helix</keyword>
<dbReference type="EMBL" id="LT796768">
    <property type="protein sequence ID" value="SKB09769.1"/>
    <property type="molecule type" value="Genomic_DNA"/>
</dbReference>
<keyword evidence="3" id="KW-1003">Cell membrane</keyword>
<evidence type="ECO:0000256" key="5">
    <source>
        <dbReference type="ARBA" id="ARBA00022989"/>
    </source>
</evidence>
<reference evidence="10" key="1">
    <citation type="submission" date="2017-02" db="EMBL/GenBank/DDBJ databases">
        <authorList>
            <person name="Varghese N."/>
            <person name="Submissions S."/>
        </authorList>
    </citation>
    <scope>NUCLEOTIDE SEQUENCE [LARGE SCALE GENOMIC DNA]</scope>
    <source>
        <strain evidence="10">9H-4</strain>
    </source>
</reference>
<feature type="transmembrane region" description="Helical" evidence="8">
    <location>
        <begin position="56"/>
        <end position="78"/>
    </location>
</feature>
<evidence type="ECO:0000256" key="6">
    <source>
        <dbReference type="ARBA" id="ARBA00023136"/>
    </source>
</evidence>
<dbReference type="Pfam" id="PF00893">
    <property type="entry name" value="Multi_Drug_Res"/>
    <property type="match status" value="1"/>
</dbReference>
<evidence type="ECO:0000313" key="9">
    <source>
        <dbReference type="EMBL" id="SKB09769.1"/>
    </source>
</evidence>
<dbReference type="GO" id="GO:0022857">
    <property type="term" value="F:transmembrane transporter activity"/>
    <property type="evidence" value="ECO:0007669"/>
    <property type="project" value="InterPro"/>
</dbReference>
<feature type="transmembrane region" description="Helical" evidence="8">
    <location>
        <begin position="30"/>
        <end position="49"/>
    </location>
</feature>
<comment type="similarity">
    <text evidence="7">Belongs to the drug/metabolite transporter (DMT) superfamily. Small multidrug resistance (SMR) (TC 2.A.7.1) family.</text>
</comment>
<proteinExistence type="inferred from homology"/>
<protein>
    <submittedName>
        <fullName evidence="9">Small multidrug resistance pump</fullName>
    </submittedName>
</protein>
<dbReference type="Gene3D" id="1.10.3730.20">
    <property type="match status" value="1"/>
</dbReference>
<dbReference type="RefSeq" id="WP_078700789.1">
    <property type="nucleotide sequence ID" value="NZ_LT796768.1"/>
</dbReference>
<sequence>MTKWLLLGAAILSEVTASLSLKGALDRPALYSVVVVGYVGSFVLLALVLRQGMALGVAYGIWGALGVASTAVMSSFIFDETLTALMGVGIALIIAGVLTVELGSQQAQRSAHPKESV</sequence>
<accession>A0A1T4Z710</accession>
<keyword evidence="4 7" id="KW-0812">Transmembrane</keyword>
<dbReference type="PANTHER" id="PTHR30561:SF1">
    <property type="entry name" value="MULTIDRUG TRANSPORTER EMRE"/>
    <property type="match status" value="1"/>
</dbReference>
<gene>
    <name evidence="9" type="ORF">SAMN06295964_2885</name>
</gene>
<evidence type="ECO:0000256" key="4">
    <source>
        <dbReference type="ARBA" id="ARBA00022692"/>
    </source>
</evidence>
<dbReference type="Proteomes" id="UP000191040">
    <property type="component" value="Chromosome I"/>
</dbReference>
<keyword evidence="10" id="KW-1185">Reference proteome</keyword>
<dbReference type="SUPFAM" id="SSF103481">
    <property type="entry name" value="Multidrug resistance efflux transporter EmrE"/>
    <property type="match status" value="1"/>
</dbReference>
<comment type="subcellular location">
    <subcellularLocation>
        <location evidence="1 7">Cell membrane</location>
        <topology evidence="1 7">Multi-pass membrane protein</topology>
    </subcellularLocation>
</comment>
<evidence type="ECO:0000256" key="8">
    <source>
        <dbReference type="SAM" id="Phobius"/>
    </source>
</evidence>
<feature type="transmembrane region" description="Helical" evidence="8">
    <location>
        <begin position="84"/>
        <end position="104"/>
    </location>
</feature>
<dbReference type="InterPro" id="IPR037185">
    <property type="entry name" value="EmrE-like"/>
</dbReference>
<dbReference type="AlphaFoldDB" id="A0A1T4Z710"/>
<evidence type="ECO:0000256" key="3">
    <source>
        <dbReference type="ARBA" id="ARBA00022475"/>
    </source>
</evidence>